<name>A0AAD5PNV3_9CRUS</name>
<dbReference type="InterPro" id="IPR005479">
    <property type="entry name" value="CPAse_ATP-bd"/>
</dbReference>
<sequence>MNVAHTPQDLETYLSKASSISKEHPVVISKFILEAKGIDVDAVPQDGQLLCVAVSEHVENAGVHSGDATLATPPQDLYNETLTKIQNICRAIAMSLEVSGPFKMQLIAKVIECNLRVSRSFPFVSKTLDHDFIAMATRVIVGQRVDPVDVLCGCDKVYPLRPLNSFTTSTLDVVRIALLNQLIAIFPCGSLCSLLCFATSKRLYVLSPITLTYYHRGRECNIRDNFWDREAQVLEVLHLVLMLNSISKANVINFRLTS</sequence>
<dbReference type="GO" id="GO:0005524">
    <property type="term" value="F:ATP binding"/>
    <property type="evidence" value="ECO:0007669"/>
    <property type="project" value="UniProtKB-KW"/>
</dbReference>
<keyword evidence="5" id="KW-0436">Ligase</keyword>
<keyword evidence="15" id="KW-1185">Reference proteome</keyword>
<evidence type="ECO:0000259" key="13">
    <source>
        <dbReference type="PROSITE" id="PS00867"/>
    </source>
</evidence>
<comment type="pathway">
    <text evidence="1">Amino-acid biosynthesis; L-arginine biosynthesis; carbamoyl phosphate from bicarbonate: step 1/1.</text>
</comment>
<comment type="catalytic activity">
    <reaction evidence="12">
        <text>hydrogencarbonate + L-glutamine + 2 ATP + H2O = carbamoyl phosphate + L-glutamate + 2 ADP + phosphate + 2 H(+)</text>
        <dbReference type="Rhea" id="RHEA:18633"/>
        <dbReference type="ChEBI" id="CHEBI:15377"/>
        <dbReference type="ChEBI" id="CHEBI:15378"/>
        <dbReference type="ChEBI" id="CHEBI:17544"/>
        <dbReference type="ChEBI" id="CHEBI:29985"/>
        <dbReference type="ChEBI" id="CHEBI:30616"/>
        <dbReference type="ChEBI" id="CHEBI:43474"/>
        <dbReference type="ChEBI" id="CHEBI:58228"/>
        <dbReference type="ChEBI" id="CHEBI:58359"/>
        <dbReference type="ChEBI" id="CHEBI:456216"/>
        <dbReference type="EC" id="6.3.5.5"/>
    </reaction>
</comment>
<comment type="caution">
    <text evidence="14">The sequence shown here is derived from an EMBL/GenBank/DDBJ whole genome shotgun (WGS) entry which is preliminary data.</text>
</comment>
<dbReference type="PANTHER" id="PTHR11405">
    <property type="entry name" value="CARBAMOYLTRANSFERASE FAMILY MEMBER"/>
    <property type="match status" value="1"/>
</dbReference>
<proteinExistence type="inferred from homology"/>
<accession>A0AAD5PNV3</accession>
<evidence type="ECO:0000256" key="6">
    <source>
        <dbReference type="ARBA" id="ARBA00022605"/>
    </source>
</evidence>
<dbReference type="GO" id="GO:0006207">
    <property type="term" value="P:'de novo' pyrimidine nucleobase biosynthetic process"/>
    <property type="evidence" value="ECO:0007669"/>
    <property type="project" value="TreeGrafter"/>
</dbReference>
<evidence type="ECO:0000256" key="11">
    <source>
        <dbReference type="ARBA" id="ARBA00023211"/>
    </source>
</evidence>
<evidence type="ECO:0000256" key="8">
    <source>
        <dbReference type="ARBA" id="ARBA00022737"/>
    </source>
</evidence>
<protein>
    <recommendedName>
        <fullName evidence="3">carbamoyl-phosphate synthase (glutamine-hydrolyzing)</fullName>
        <ecNumber evidence="3">6.3.5.5</ecNumber>
    </recommendedName>
</protein>
<dbReference type="EC" id="6.3.5.5" evidence="3"/>
<evidence type="ECO:0000256" key="3">
    <source>
        <dbReference type="ARBA" id="ARBA00012738"/>
    </source>
</evidence>
<dbReference type="GO" id="GO:0019240">
    <property type="term" value="P:citrulline biosynthetic process"/>
    <property type="evidence" value="ECO:0007669"/>
    <property type="project" value="TreeGrafter"/>
</dbReference>
<evidence type="ECO:0000256" key="12">
    <source>
        <dbReference type="ARBA" id="ARBA00048816"/>
    </source>
</evidence>
<dbReference type="GO" id="GO:0046872">
    <property type="term" value="F:metal ion binding"/>
    <property type="evidence" value="ECO:0007669"/>
    <property type="project" value="UniProtKB-KW"/>
</dbReference>
<evidence type="ECO:0000313" key="14">
    <source>
        <dbReference type="EMBL" id="KAI9553712.1"/>
    </source>
</evidence>
<comment type="similarity">
    <text evidence="2">Belongs to the CarB family.</text>
</comment>
<keyword evidence="7" id="KW-0479">Metal-binding</keyword>
<dbReference type="GO" id="GO:0006228">
    <property type="term" value="P:UTP biosynthetic process"/>
    <property type="evidence" value="ECO:0007669"/>
    <property type="project" value="TreeGrafter"/>
</dbReference>
<keyword evidence="6" id="KW-0028">Amino-acid biosynthesis</keyword>
<evidence type="ECO:0000256" key="1">
    <source>
        <dbReference type="ARBA" id="ARBA00005077"/>
    </source>
</evidence>
<keyword evidence="8" id="KW-0677">Repeat</keyword>
<dbReference type="GO" id="GO:0004070">
    <property type="term" value="F:aspartate carbamoyltransferase activity"/>
    <property type="evidence" value="ECO:0007669"/>
    <property type="project" value="TreeGrafter"/>
</dbReference>
<dbReference type="EMBL" id="WJBH02000009">
    <property type="protein sequence ID" value="KAI9553712.1"/>
    <property type="molecule type" value="Genomic_DNA"/>
</dbReference>
<evidence type="ECO:0000256" key="7">
    <source>
        <dbReference type="ARBA" id="ARBA00022723"/>
    </source>
</evidence>
<dbReference type="GO" id="GO:0006541">
    <property type="term" value="P:glutamine metabolic process"/>
    <property type="evidence" value="ECO:0007669"/>
    <property type="project" value="TreeGrafter"/>
</dbReference>
<evidence type="ECO:0000256" key="10">
    <source>
        <dbReference type="ARBA" id="ARBA00022840"/>
    </source>
</evidence>
<keyword evidence="10" id="KW-0067">ATP-binding</keyword>
<dbReference type="PANTHER" id="PTHR11405:SF5">
    <property type="entry name" value="CAD PROTEIN"/>
    <property type="match status" value="1"/>
</dbReference>
<reference evidence="14 15" key="1">
    <citation type="submission" date="2022-05" db="EMBL/GenBank/DDBJ databases">
        <title>A multi-omics perspective on studying reproductive biology in Daphnia sinensis.</title>
        <authorList>
            <person name="Jia J."/>
        </authorList>
    </citation>
    <scope>NUCLEOTIDE SEQUENCE [LARGE SCALE GENOMIC DNA]</scope>
    <source>
        <strain evidence="14 15">WSL</strain>
    </source>
</reference>
<dbReference type="GO" id="GO:0004151">
    <property type="term" value="F:dihydroorotase activity"/>
    <property type="evidence" value="ECO:0007669"/>
    <property type="project" value="TreeGrafter"/>
</dbReference>
<organism evidence="14 15">
    <name type="scientific">Daphnia sinensis</name>
    <dbReference type="NCBI Taxonomy" id="1820382"/>
    <lineage>
        <taxon>Eukaryota</taxon>
        <taxon>Metazoa</taxon>
        <taxon>Ecdysozoa</taxon>
        <taxon>Arthropoda</taxon>
        <taxon>Crustacea</taxon>
        <taxon>Branchiopoda</taxon>
        <taxon>Diplostraca</taxon>
        <taxon>Cladocera</taxon>
        <taxon>Anomopoda</taxon>
        <taxon>Daphniidae</taxon>
        <taxon>Daphnia</taxon>
        <taxon>Daphnia similis group</taxon>
    </lineage>
</organism>
<keyword evidence="9" id="KW-0547">Nucleotide-binding</keyword>
<keyword evidence="4" id="KW-0055">Arginine biosynthesis</keyword>
<evidence type="ECO:0000256" key="5">
    <source>
        <dbReference type="ARBA" id="ARBA00022598"/>
    </source>
</evidence>
<dbReference type="Gene3D" id="3.30.470.20">
    <property type="entry name" value="ATP-grasp fold, B domain"/>
    <property type="match status" value="1"/>
</dbReference>
<dbReference type="Proteomes" id="UP000820818">
    <property type="component" value="Linkage Group LG9"/>
</dbReference>
<dbReference type="SUPFAM" id="SSF56059">
    <property type="entry name" value="Glutathione synthetase ATP-binding domain-like"/>
    <property type="match status" value="1"/>
</dbReference>
<keyword evidence="11" id="KW-0464">Manganese</keyword>
<dbReference type="PROSITE" id="PS00867">
    <property type="entry name" value="CPSASE_2"/>
    <property type="match status" value="1"/>
</dbReference>
<evidence type="ECO:0000256" key="4">
    <source>
        <dbReference type="ARBA" id="ARBA00022571"/>
    </source>
</evidence>
<evidence type="ECO:0000313" key="15">
    <source>
        <dbReference type="Proteomes" id="UP000820818"/>
    </source>
</evidence>
<evidence type="ECO:0000256" key="9">
    <source>
        <dbReference type="ARBA" id="ARBA00022741"/>
    </source>
</evidence>
<dbReference type="AlphaFoldDB" id="A0AAD5PNV3"/>
<dbReference type="GO" id="GO:0004088">
    <property type="term" value="F:carbamoyl-phosphate synthase (glutamine-hydrolyzing) activity"/>
    <property type="evidence" value="ECO:0007669"/>
    <property type="project" value="UniProtKB-EC"/>
</dbReference>
<dbReference type="GO" id="GO:0006526">
    <property type="term" value="P:L-arginine biosynthetic process"/>
    <property type="evidence" value="ECO:0007669"/>
    <property type="project" value="UniProtKB-KW"/>
</dbReference>
<dbReference type="Pfam" id="PF02786">
    <property type="entry name" value="CPSase_L_D2"/>
    <property type="match status" value="1"/>
</dbReference>
<evidence type="ECO:0000256" key="2">
    <source>
        <dbReference type="ARBA" id="ARBA00009799"/>
    </source>
</evidence>
<feature type="domain" description="Carbamoyl phosphate synthase ATP-binding" evidence="13">
    <location>
        <begin position="110"/>
        <end position="117"/>
    </location>
</feature>
<gene>
    <name evidence="14" type="ORF">GHT06_021642</name>
</gene>
<dbReference type="FunFam" id="3.30.470.20:FF:000026">
    <property type="entry name" value="Carbamoyl-phosphate synthase large chain"/>
    <property type="match status" value="1"/>
</dbReference>
<dbReference type="GO" id="GO:0005829">
    <property type="term" value="C:cytosol"/>
    <property type="evidence" value="ECO:0007669"/>
    <property type="project" value="TreeGrafter"/>
</dbReference>